<organism evidence="1">
    <name type="scientific">Arundo donax</name>
    <name type="common">Giant reed</name>
    <name type="synonym">Donax arundinaceus</name>
    <dbReference type="NCBI Taxonomy" id="35708"/>
    <lineage>
        <taxon>Eukaryota</taxon>
        <taxon>Viridiplantae</taxon>
        <taxon>Streptophyta</taxon>
        <taxon>Embryophyta</taxon>
        <taxon>Tracheophyta</taxon>
        <taxon>Spermatophyta</taxon>
        <taxon>Magnoliopsida</taxon>
        <taxon>Liliopsida</taxon>
        <taxon>Poales</taxon>
        <taxon>Poaceae</taxon>
        <taxon>PACMAD clade</taxon>
        <taxon>Arundinoideae</taxon>
        <taxon>Arundineae</taxon>
        <taxon>Arundo</taxon>
    </lineage>
</organism>
<reference evidence="1" key="1">
    <citation type="submission" date="2014-09" db="EMBL/GenBank/DDBJ databases">
        <authorList>
            <person name="Magalhaes I.L.F."/>
            <person name="Oliveira U."/>
            <person name="Santos F.R."/>
            <person name="Vidigal T.H.D.A."/>
            <person name="Brescovit A.D."/>
            <person name="Santos A.J."/>
        </authorList>
    </citation>
    <scope>NUCLEOTIDE SEQUENCE</scope>
    <source>
        <tissue evidence="1">Shoot tissue taken approximately 20 cm above the soil surface</tissue>
    </source>
</reference>
<dbReference type="EMBL" id="GBRH01189945">
    <property type="protein sequence ID" value="JAE07951.1"/>
    <property type="molecule type" value="Transcribed_RNA"/>
</dbReference>
<proteinExistence type="predicted"/>
<dbReference type="AlphaFoldDB" id="A0A0A9FCS5"/>
<accession>A0A0A9FCS5</accession>
<protein>
    <submittedName>
        <fullName evidence="1">Uncharacterized protein</fullName>
    </submittedName>
</protein>
<reference evidence="1" key="2">
    <citation type="journal article" date="2015" name="Data Brief">
        <title>Shoot transcriptome of the giant reed, Arundo donax.</title>
        <authorList>
            <person name="Barrero R.A."/>
            <person name="Guerrero F.D."/>
            <person name="Moolhuijzen P."/>
            <person name="Goolsby J.A."/>
            <person name="Tidwell J."/>
            <person name="Bellgard S.E."/>
            <person name="Bellgard M.I."/>
        </authorList>
    </citation>
    <scope>NUCLEOTIDE SEQUENCE</scope>
    <source>
        <tissue evidence="1">Shoot tissue taken approximately 20 cm above the soil surface</tissue>
    </source>
</reference>
<evidence type="ECO:0000313" key="1">
    <source>
        <dbReference type="EMBL" id="JAE07951.1"/>
    </source>
</evidence>
<name>A0A0A9FCS5_ARUDO</name>
<sequence length="93" mass="10821">MVQSHSKDISIKIDCTSCLKILTSYSSYCYPFQPFPKHIFNHVLTKSSSTNDIFHTSCIVKMILHAYQMEEDFFHRNLSINFKGEILKITSKL</sequence>